<dbReference type="AlphaFoldDB" id="A0A932GQ54"/>
<dbReference type="GO" id="GO:0001682">
    <property type="term" value="P:tRNA 5'-leader removal"/>
    <property type="evidence" value="ECO:0007669"/>
    <property type="project" value="UniProtKB-UniRule"/>
</dbReference>
<comment type="caution">
    <text evidence="8">The sequence shown here is derived from an EMBL/GenBank/DDBJ whole genome shotgun (WGS) entry which is preliminary data.</text>
</comment>
<dbReference type="InterPro" id="IPR020568">
    <property type="entry name" value="Ribosomal_Su5_D2-typ_SF"/>
</dbReference>
<dbReference type="InterPro" id="IPR014721">
    <property type="entry name" value="Ribsml_uS5_D2-typ_fold_subgr"/>
</dbReference>
<keyword evidence="5 6" id="KW-0694">RNA-binding</keyword>
<dbReference type="Proteomes" id="UP000741360">
    <property type="component" value="Unassembled WGS sequence"/>
</dbReference>
<name>A0A932GQ54_UNCTE</name>
<reference evidence="8" key="1">
    <citation type="submission" date="2020-07" db="EMBL/GenBank/DDBJ databases">
        <title>Huge and variable diversity of episymbiotic CPR bacteria and DPANN archaea in groundwater ecosystems.</title>
        <authorList>
            <person name="He C.Y."/>
            <person name="Keren R."/>
            <person name="Whittaker M."/>
            <person name="Farag I.F."/>
            <person name="Doudna J."/>
            <person name="Cate J.H.D."/>
            <person name="Banfield J.F."/>
        </authorList>
    </citation>
    <scope>NUCLEOTIDE SEQUENCE</scope>
    <source>
        <strain evidence="8">NC_groundwater_717_Ag_S-0.2um_59_8</strain>
    </source>
</reference>
<keyword evidence="1 6" id="KW-0819">tRNA processing</keyword>
<dbReference type="GO" id="GO:0030677">
    <property type="term" value="C:ribonuclease P complex"/>
    <property type="evidence" value="ECO:0007669"/>
    <property type="project" value="TreeGrafter"/>
</dbReference>
<accession>A0A932GQ54</accession>
<evidence type="ECO:0000256" key="3">
    <source>
        <dbReference type="ARBA" id="ARBA00022759"/>
    </source>
</evidence>
<dbReference type="Pfam" id="PF00825">
    <property type="entry name" value="Ribonuclease_P"/>
    <property type="match status" value="1"/>
</dbReference>
<dbReference type="GO" id="GO:0042781">
    <property type="term" value="F:3'-tRNA processing endoribonuclease activity"/>
    <property type="evidence" value="ECO:0007669"/>
    <property type="project" value="TreeGrafter"/>
</dbReference>
<sequence>MISIGMEKRADLSWPKKWRLRKSQDFRLVYNLGRRQVCRCIVLVWVPGVERKTRVGLAAARSLGTHVQRNRARRRLREILRRHKERLPGGLDMVFIARPALLEVSFEVACREVLGALAHFSEGKMG</sequence>
<comment type="subunit">
    <text evidence="6">Consists of a catalytic RNA component (M1 or rnpB) and a protein subunit.</text>
</comment>
<comment type="catalytic activity">
    <reaction evidence="6">
        <text>Endonucleolytic cleavage of RNA, removing 5'-extranucleotides from tRNA precursor.</text>
        <dbReference type="EC" id="3.1.26.5"/>
    </reaction>
</comment>
<evidence type="ECO:0000256" key="6">
    <source>
        <dbReference type="HAMAP-Rule" id="MF_00227"/>
    </source>
</evidence>
<gene>
    <name evidence="6 8" type="primary">rnpA</name>
    <name evidence="8" type="ORF">HYY65_09705</name>
</gene>
<dbReference type="PANTHER" id="PTHR33992:SF1">
    <property type="entry name" value="RIBONUCLEASE P PROTEIN COMPONENT"/>
    <property type="match status" value="1"/>
</dbReference>
<dbReference type="Gene3D" id="3.30.230.10">
    <property type="match status" value="1"/>
</dbReference>
<dbReference type="InterPro" id="IPR000100">
    <property type="entry name" value="RNase_P"/>
</dbReference>
<evidence type="ECO:0000313" key="8">
    <source>
        <dbReference type="EMBL" id="MBI3015313.1"/>
    </source>
</evidence>
<dbReference type="SUPFAM" id="SSF54211">
    <property type="entry name" value="Ribosomal protein S5 domain 2-like"/>
    <property type="match status" value="1"/>
</dbReference>
<dbReference type="EC" id="3.1.26.5" evidence="6 7"/>
<evidence type="ECO:0000256" key="2">
    <source>
        <dbReference type="ARBA" id="ARBA00022722"/>
    </source>
</evidence>
<keyword evidence="4 6" id="KW-0378">Hydrolase</keyword>
<dbReference type="EMBL" id="JACPSX010000183">
    <property type="protein sequence ID" value="MBI3015313.1"/>
    <property type="molecule type" value="Genomic_DNA"/>
</dbReference>
<dbReference type="PANTHER" id="PTHR33992">
    <property type="entry name" value="RIBONUCLEASE P PROTEIN COMPONENT"/>
    <property type="match status" value="1"/>
</dbReference>
<evidence type="ECO:0000313" key="9">
    <source>
        <dbReference type="Proteomes" id="UP000741360"/>
    </source>
</evidence>
<evidence type="ECO:0000256" key="7">
    <source>
        <dbReference type="NCBIfam" id="TIGR00188"/>
    </source>
</evidence>
<evidence type="ECO:0000256" key="1">
    <source>
        <dbReference type="ARBA" id="ARBA00022694"/>
    </source>
</evidence>
<comment type="function">
    <text evidence="6">RNaseP catalyzes the removal of the 5'-leader sequence from pre-tRNA to produce the mature 5'-terminus. It can also cleave other RNA substrates such as 4.5S RNA. The protein component plays an auxiliary but essential role in vivo by binding to the 5'-leader sequence and broadening the substrate specificity of the ribozyme.</text>
</comment>
<dbReference type="GO" id="GO:0004526">
    <property type="term" value="F:ribonuclease P activity"/>
    <property type="evidence" value="ECO:0007669"/>
    <property type="project" value="UniProtKB-UniRule"/>
</dbReference>
<keyword evidence="3 6" id="KW-0255">Endonuclease</keyword>
<dbReference type="GO" id="GO:0000049">
    <property type="term" value="F:tRNA binding"/>
    <property type="evidence" value="ECO:0007669"/>
    <property type="project" value="UniProtKB-UniRule"/>
</dbReference>
<proteinExistence type="inferred from homology"/>
<dbReference type="NCBIfam" id="TIGR00188">
    <property type="entry name" value="rnpA"/>
    <property type="match status" value="1"/>
</dbReference>
<evidence type="ECO:0000256" key="4">
    <source>
        <dbReference type="ARBA" id="ARBA00022801"/>
    </source>
</evidence>
<protein>
    <recommendedName>
        <fullName evidence="6 7">Ribonuclease P protein component</fullName>
        <shortName evidence="6">RNase P protein</shortName>
        <shortName evidence="6">RNaseP protein</shortName>
        <ecNumber evidence="6 7">3.1.26.5</ecNumber>
    </recommendedName>
    <alternativeName>
        <fullName evidence="6">Protein C5</fullName>
    </alternativeName>
</protein>
<dbReference type="HAMAP" id="MF_00227">
    <property type="entry name" value="RNase_P"/>
    <property type="match status" value="1"/>
</dbReference>
<keyword evidence="2 6" id="KW-0540">Nuclease</keyword>
<comment type="similarity">
    <text evidence="6">Belongs to the RnpA family.</text>
</comment>
<evidence type="ECO:0000256" key="5">
    <source>
        <dbReference type="ARBA" id="ARBA00022884"/>
    </source>
</evidence>
<organism evidence="8 9">
    <name type="scientific">Tectimicrobiota bacterium</name>
    <dbReference type="NCBI Taxonomy" id="2528274"/>
    <lineage>
        <taxon>Bacteria</taxon>
        <taxon>Pseudomonadati</taxon>
        <taxon>Nitrospinota/Tectimicrobiota group</taxon>
        <taxon>Candidatus Tectimicrobiota</taxon>
    </lineage>
</organism>